<proteinExistence type="inferred from homology"/>
<feature type="domain" description="PIH1D1/2/3 CS-like" evidence="2">
    <location>
        <begin position="89"/>
        <end position="183"/>
    </location>
</feature>
<dbReference type="CDD" id="cd00298">
    <property type="entry name" value="ACD_sHsps_p23-like"/>
    <property type="match status" value="1"/>
</dbReference>
<dbReference type="AlphaFoldDB" id="A0A087U9M4"/>
<dbReference type="PANTHER" id="PTHR21083">
    <property type="entry name" value="TWISTER"/>
    <property type="match status" value="1"/>
</dbReference>
<feature type="non-terminal residue" evidence="3">
    <location>
        <position position="192"/>
    </location>
</feature>
<dbReference type="OMA" id="GSSAKWH"/>
<dbReference type="EMBL" id="KK118861">
    <property type="protein sequence ID" value="KFM74063.1"/>
    <property type="molecule type" value="Genomic_DNA"/>
</dbReference>
<name>A0A087U9M4_STEMI</name>
<protein>
    <recommendedName>
        <fullName evidence="2">PIH1D1/2/3 CS-like domain-containing protein</fullName>
    </recommendedName>
</protein>
<gene>
    <name evidence="3" type="ORF">X975_07859</name>
</gene>
<dbReference type="InterPro" id="IPR041442">
    <property type="entry name" value="PIH1D1/2/3_CS-like"/>
</dbReference>
<dbReference type="STRING" id="407821.A0A087U9M4"/>
<dbReference type="OrthoDB" id="25887at2759"/>
<dbReference type="Pfam" id="PF18201">
    <property type="entry name" value="PIH1_CS"/>
    <property type="match status" value="1"/>
</dbReference>
<dbReference type="GO" id="GO:0051087">
    <property type="term" value="F:protein-folding chaperone binding"/>
    <property type="evidence" value="ECO:0007669"/>
    <property type="project" value="InterPro"/>
</dbReference>
<evidence type="ECO:0000259" key="2">
    <source>
        <dbReference type="Pfam" id="PF18201"/>
    </source>
</evidence>
<evidence type="ECO:0000313" key="3">
    <source>
        <dbReference type="EMBL" id="KFM74063.1"/>
    </source>
</evidence>
<dbReference type="GO" id="GO:0070286">
    <property type="term" value="P:axonemal dynein complex assembly"/>
    <property type="evidence" value="ECO:0007669"/>
    <property type="project" value="InterPro"/>
</dbReference>
<evidence type="ECO:0000313" key="4">
    <source>
        <dbReference type="Proteomes" id="UP000054359"/>
    </source>
</evidence>
<dbReference type="InterPro" id="IPR026697">
    <property type="entry name" value="DNAAF6"/>
</dbReference>
<keyword evidence="4" id="KW-1185">Reference proteome</keyword>
<dbReference type="GO" id="GO:0045505">
    <property type="term" value="F:dynein intermediate chain binding"/>
    <property type="evidence" value="ECO:0007669"/>
    <property type="project" value="TreeGrafter"/>
</dbReference>
<dbReference type="InterPro" id="IPR008978">
    <property type="entry name" value="HSP20-like_chaperone"/>
</dbReference>
<sequence>MDCRKSDIKNLVSLLNLGDTDSEDDGCEAKTNMYKRNPHSVAYDIHHLKNYENEGEKSKKNDISKQSKNIWSDDEVLDDDYDEAQTKERPEYEMVYQQDVTADDVFLQLSGKGPGSNSCECLLIKIKLPETISRNDITLKISALSLICKTRKYYLDLDFPRHVDPSKCSAKWNQSNYVLIIRLYFEDECLLG</sequence>
<dbReference type="SUPFAM" id="SSF49764">
    <property type="entry name" value="HSP20-like chaperones"/>
    <property type="match status" value="1"/>
</dbReference>
<accession>A0A087U9M4</accession>
<dbReference type="GO" id="GO:0005737">
    <property type="term" value="C:cytoplasm"/>
    <property type="evidence" value="ECO:0007669"/>
    <property type="project" value="TreeGrafter"/>
</dbReference>
<comment type="similarity">
    <text evidence="1">Belongs to the PIH1 family.</text>
</comment>
<organism evidence="3 4">
    <name type="scientific">Stegodyphus mimosarum</name>
    <name type="common">African social velvet spider</name>
    <dbReference type="NCBI Taxonomy" id="407821"/>
    <lineage>
        <taxon>Eukaryota</taxon>
        <taxon>Metazoa</taxon>
        <taxon>Ecdysozoa</taxon>
        <taxon>Arthropoda</taxon>
        <taxon>Chelicerata</taxon>
        <taxon>Arachnida</taxon>
        <taxon>Araneae</taxon>
        <taxon>Araneomorphae</taxon>
        <taxon>Entelegynae</taxon>
        <taxon>Eresoidea</taxon>
        <taxon>Eresidae</taxon>
        <taxon>Stegodyphus</taxon>
    </lineage>
</organism>
<evidence type="ECO:0000256" key="1">
    <source>
        <dbReference type="ARBA" id="ARBA00008511"/>
    </source>
</evidence>
<reference evidence="3 4" key="1">
    <citation type="submission" date="2013-11" db="EMBL/GenBank/DDBJ databases">
        <title>Genome sequencing of Stegodyphus mimosarum.</title>
        <authorList>
            <person name="Bechsgaard J."/>
        </authorList>
    </citation>
    <scope>NUCLEOTIDE SEQUENCE [LARGE SCALE GENOMIC DNA]</scope>
</reference>
<dbReference type="PANTHER" id="PTHR21083:SF0">
    <property type="entry name" value="DYNEIN AXONEMAL ASSEMBLY FACTOR 6"/>
    <property type="match status" value="1"/>
</dbReference>
<dbReference type="Proteomes" id="UP000054359">
    <property type="component" value="Unassembled WGS sequence"/>
</dbReference>